<comment type="caution">
    <text evidence="2">The sequence shown here is derived from an EMBL/GenBank/DDBJ whole genome shotgun (WGS) entry which is preliminary data.</text>
</comment>
<dbReference type="Proteomes" id="UP001377804">
    <property type="component" value="Unassembled WGS sequence"/>
</dbReference>
<keyword evidence="1" id="KW-0732">Signal</keyword>
<feature type="chain" id="PRO_5046473730" description="Lipoprotein" evidence="1">
    <location>
        <begin position="23"/>
        <end position="150"/>
    </location>
</feature>
<dbReference type="EMBL" id="JAWMWG010000001">
    <property type="protein sequence ID" value="MEJ6348425.1"/>
    <property type="molecule type" value="Genomic_DNA"/>
</dbReference>
<evidence type="ECO:0000313" key="3">
    <source>
        <dbReference type="Proteomes" id="UP001377804"/>
    </source>
</evidence>
<accession>A0ABU8SGC0</accession>
<name>A0ABU8SGC0_9LACO</name>
<dbReference type="PROSITE" id="PS51257">
    <property type="entry name" value="PROKAR_LIPOPROTEIN"/>
    <property type="match status" value="1"/>
</dbReference>
<dbReference type="RefSeq" id="WP_339969584.1">
    <property type="nucleotide sequence ID" value="NZ_JAWMWG010000001.1"/>
</dbReference>
<evidence type="ECO:0000313" key="2">
    <source>
        <dbReference type="EMBL" id="MEJ6348425.1"/>
    </source>
</evidence>
<gene>
    <name evidence="2" type="ORF">R4Y45_04180</name>
</gene>
<keyword evidence="3" id="KW-1185">Reference proteome</keyword>
<evidence type="ECO:0008006" key="4">
    <source>
        <dbReference type="Google" id="ProtNLM"/>
    </source>
</evidence>
<reference evidence="2 3" key="1">
    <citation type="submission" date="2023-10" db="EMBL/GenBank/DDBJ databases">
        <title>Holzapfeliella saturejae sp. nov. isolated from Satureja montana flowers.</title>
        <authorList>
            <person name="Alcantara C."/>
            <person name="Zuniga M."/>
            <person name="Landete J.M."/>
            <person name="Monedero V."/>
        </authorList>
    </citation>
    <scope>NUCLEOTIDE SEQUENCE [LARGE SCALE GENOMIC DNA]</scope>
    <source>
        <strain evidence="2 3">He02</strain>
    </source>
</reference>
<organism evidence="2 3">
    <name type="scientific">Holzapfeliella saturejae</name>
    <dbReference type="NCBI Taxonomy" id="3082953"/>
    <lineage>
        <taxon>Bacteria</taxon>
        <taxon>Bacillati</taxon>
        <taxon>Bacillota</taxon>
        <taxon>Bacilli</taxon>
        <taxon>Lactobacillales</taxon>
        <taxon>Lactobacillaceae</taxon>
        <taxon>Holzapfeliella</taxon>
    </lineage>
</organism>
<proteinExistence type="predicted"/>
<protein>
    <recommendedName>
        <fullName evidence="4">Lipoprotein</fullName>
    </recommendedName>
</protein>
<sequence length="150" mass="16841">MNKGILSLGLICLIGVSLVGCSANSNNQTENNHEQATNYIDKTSTELLNQSKIEITYKSVSKTEPSMTFDIKTEPLTKENSDTAIEYRQNGRLLEATATNDKQVNTKNYHVTLENDKNPVTLSIYFDSDGQKRTIYERAYYPGSSKNLTF</sequence>
<feature type="signal peptide" evidence="1">
    <location>
        <begin position="1"/>
        <end position="22"/>
    </location>
</feature>
<evidence type="ECO:0000256" key="1">
    <source>
        <dbReference type="SAM" id="SignalP"/>
    </source>
</evidence>